<reference evidence="1 2" key="1">
    <citation type="journal article" date="2013" name="Biodegradation">
        <title>Quantitative proteomic analysis of ibuprofen-degrading Patulibacter sp. strain I11.</title>
        <authorList>
            <person name="Almeida B."/>
            <person name="Kjeldal H."/>
            <person name="Lolas I."/>
            <person name="Knudsen A.D."/>
            <person name="Carvalho G."/>
            <person name="Nielsen K.L."/>
            <person name="Barreto Crespo M.T."/>
            <person name="Stensballe A."/>
            <person name="Nielsen J.L."/>
        </authorList>
    </citation>
    <scope>NUCLEOTIDE SEQUENCE [LARGE SCALE GENOMIC DNA]</scope>
    <source>
        <strain evidence="1 2">I11</strain>
    </source>
</reference>
<dbReference type="PATRIC" id="fig|1097667.3.peg.2933"/>
<dbReference type="EMBL" id="AGUD01000238">
    <property type="protein sequence ID" value="EHN10199.1"/>
    <property type="molecule type" value="Genomic_DNA"/>
</dbReference>
<dbReference type="Gene3D" id="3.30.530.20">
    <property type="match status" value="1"/>
</dbReference>
<dbReference type="Proteomes" id="UP000005143">
    <property type="component" value="Unassembled WGS sequence"/>
</dbReference>
<dbReference type="RefSeq" id="WP_007576540.1">
    <property type="nucleotide sequence ID" value="NZ_AGUD01000238.1"/>
</dbReference>
<protein>
    <recommendedName>
        <fullName evidence="3">Polyketide cyclase/dehydrase</fullName>
    </recommendedName>
</protein>
<accession>H0E801</accession>
<dbReference type="AlphaFoldDB" id="H0E801"/>
<evidence type="ECO:0000313" key="1">
    <source>
        <dbReference type="EMBL" id="EHN10199.1"/>
    </source>
</evidence>
<proteinExistence type="predicted"/>
<name>H0E801_9ACTN</name>
<gene>
    <name evidence="1" type="ORF">PAI11_29580</name>
</gene>
<dbReference type="InterPro" id="IPR023393">
    <property type="entry name" value="START-like_dom_sf"/>
</dbReference>
<dbReference type="Pfam" id="PF10604">
    <property type="entry name" value="Polyketide_cyc2"/>
    <property type="match status" value="1"/>
</dbReference>
<keyword evidence="2" id="KW-1185">Reference proteome</keyword>
<organism evidence="1 2">
    <name type="scientific">Patulibacter medicamentivorans</name>
    <dbReference type="NCBI Taxonomy" id="1097667"/>
    <lineage>
        <taxon>Bacteria</taxon>
        <taxon>Bacillati</taxon>
        <taxon>Actinomycetota</taxon>
        <taxon>Thermoleophilia</taxon>
        <taxon>Solirubrobacterales</taxon>
        <taxon>Patulibacteraceae</taxon>
        <taxon>Patulibacter</taxon>
    </lineage>
</organism>
<comment type="caution">
    <text evidence="1">The sequence shown here is derived from an EMBL/GenBank/DDBJ whole genome shotgun (WGS) entry which is preliminary data.</text>
</comment>
<dbReference type="InterPro" id="IPR019587">
    <property type="entry name" value="Polyketide_cyclase/dehydratase"/>
</dbReference>
<dbReference type="SUPFAM" id="SSF55961">
    <property type="entry name" value="Bet v1-like"/>
    <property type="match status" value="1"/>
</dbReference>
<evidence type="ECO:0000313" key="2">
    <source>
        <dbReference type="Proteomes" id="UP000005143"/>
    </source>
</evidence>
<sequence>MAYTLAPTDESFLEAAPKRFQETFAIPRPAADVWAELTADNTLSWCRALGGQGATWTSPRPFGVGTTRKVKVLRGLLALDERYIVWEEGRRKAFVGVRSNLPLLKRVAEDYLVEPDGESACRFTWTVGVEPTAVGRPGSPLNAAIFASLFKDTRRHYGIG</sequence>
<evidence type="ECO:0008006" key="3">
    <source>
        <dbReference type="Google" id="ProtNLM"/>
    </source>
</evidence>